<comment type="caution">
    <text evidence="2">The sequence shown here is derived from an EMBL/GenBank/DDBJ whole genome shotgun (WGS) entry which is preliminary data.</text>
</comment>
<gene>
    <name evidence="2" type="ORF">SDC9_21207</name>
</gene>
<name>A0A644U957_9ZZZZ</name>
<protein>
    <submittedName>
        <fullName evidence="2">Uncharacterized protein</fullName>
    </submittedName>
</protein>
<keyword evidence="1" id="KW-0175">Coiled coil</keyword>
<accession>A0A644U957</accession>
<evidence type="ECO:0000313" key="2">
    <source>
        <dbReference type="EMBL" id="MPL75383.1"/>
    </source>
</evidence>
<dbReference type="AlphaFoldDB" id="A0A644U957"/>
<proteinExistence type="predicted"/>
<feature type="coiled-coil region" evidence="1">
    <location>
        <begin position="10"/>
        <end position="51"/>
    </location>
</feature>
<evidence type="ECO:0000256" key="1">
    <source>
        <dbReference type="SAM" id="Coils"/>
    </source>
</evidence>
<reference evidence="2" key="1">
    <citation type="submission" date="2019-08" db="EMBL/GenBank/DDBJ databases">
        <authorList>
            <person name="Kucharzyk K."/>
            <person name="Murdoch R.W."/>
            <person name="Higgins S."/>
            <person name="Loffler F."/>
        </authorList>
    </citation>
    <scope>NUCLEOTIDE SEQUENCE</scope>
</reference>
<dbReference type="EMBL" id="VSSQ01000088">
    <property type="protein sequence ID" value="MPL75383.1"/>
    <property type="molecule type" value="Genomic_DNA"/>
</dbReference>
<sequence>MKTKLNLPNNNNLLEENKELKKLIKLIYNAYEAKEKQVKANENLIKTLENIIKIHEKLEKCIAETLAKNDIHYVSINDEEFKEYQKKKLEN</sequence>
<organism evidence="2">
    <name type="scientific">bioreactor metagenome</name>
    <dbReference type="NCBI Taxonomy" id="1076179"/>
    <lineage>
        <taxon>unclassified sequences</taxon>
        <taxon>metagenomes</taxon>
        <taxon>ecological metagenomes</taxon>
    </lineage>
</organism>